<feature type="transmembrane region" description="Helical" evidence="16">
    <location>
        <begin position="294"/>
        <end position="314"/>
    </location>
</feature>
<dbReference type="GO" id="GO:0032153">
    <property type="term" value="C:cell division site"/>
    <property type="evidence" value="ECO:0007669"/>
    <property type="project" value="TreeGrafter"/>
</dbReference>
<dbReference type="GO" id="GO:0005886">
    <property type="term" value="C:plasma membrane"/>
    <property type="evidence" value="ECO:0007669"/>
    <property type="project" value="TreeGrafter"/>
</dbReference>
<dbReference type="Proteomes" id="UP000245921">
    <property type="component" value="Unassembled WGS sequence"/>
</dbReference>
<evidence type="ECO:0000256" key="9">
    <source>
        <dbReference type="ARBA" id="ARBA00032370"/>
    </source>
</evidence>
<evidence type="ECO:0000256" key="2">
    <source>
        <dbReference type="ARBA" id="ARBA00022676"/>
    </source>
</evidence>
<evidence type="ECO:0000256" key="1">
    <source>
        <dbReference type="ARBA" id="ARBA00004141"/>
    </source>
</evidence>
<keyword evidence="5" id="KW-0133">Cell shape</keyword>
<feature type="transmembrane region" description="Helical" evidence="16">
    <location>
        <begin position="138"/>
        <end position="156"/>
    </location>
</feature>
<keyword evidence="18" id="KW-1185">Reference proteome</keyword>
<evidence type="ECO:0000256" key="11">
    <source>
        <dbReference type="ARBA" id="ARBA00038053"/>
    </source>
</evidence>
<sequence length="368" mass="41291">MKENQKSFVFYFILLGITLMLGVFFVYSALYAMEDAKGFDPDRKLTMYIISMGIGFIGGSIAFIFGNKLIKIPIFMISMYTIMLGALFAVMFTSPIAGVRRWITLAGFQFQPSELAKFLLPAFLIFYYDFIRDSKETIFKNILVPIFISLPVILLIMQEPDLSTAIIVSFIAFLTMLISIRNKKLIVILLIIAIIFGITAIYFKDILLTDYQLKRLDKEDNFQTLQSLNAIKSGGLFGKTPFAGDFKYMVPESYSDFIMSIIGEEWGKVGIIIVLTLFYFLSRELIMMSYKTKSYIAFSFSTIIAIWLFIQVTINALVGLGVPGVPVTGVTLPLMSYGNSSLIITLTSIGLSLGLIYFNSGGKSNEKN</sequence>
<evidence type="ECO:0000256" key="14">
    <source>
        <dbReference type="ARBA" id="ARBA00044770"/>
    </source>
</evidence>
<protein>
    <recommendedName>
        <fullName evidence="12">Probable peptidoglycan glycosyltransferase FtsW</fullName>
        <ecNumber evidence="14">2.4.99.28</ecNumber>
    </recommendedName>
    <alternativeName>
        <fullName evidence="13">Cell division protein FtsW</fullName>
    </alternativeName>
    <alternativeName>
        <fullName evidence="10">Cell wall polymerase</fullName>
    </alternativeName>
    <alternativeName>
        <fullName evidence="9">Peptidoglycan polymerase</fullName>
    </alternativeName>
</protein>
<evidence type="ECO:0000256" key="5">
    <source>
        <dbReference type="ARBA" id="ARBA00022960"/>
    </source>
</evidence>
<keyword evidence="2" id="KW-0328">Glycosyltransferase</keyword>
<dbReference type="PANTHER" id="PTHR30474">
    <property type="entry name" value="CELL CYCLE PROTEIN"/>
    <property type="match status" value="1"/>
</dbReference>
<comment type="similarity">
    <text evidence="11">Belongs to the SEDS family. FtsW subfamily.</text>
</comment>
<feature type="transmembrane region" description="Helical" evidence="16">
    <location>
        <begin position="185"/>
        <end position="203"/>
    </location>
</feature>
<keyword evidence="17" id="KW-0132">Cell division</keyword>
<dbReference type="GO" id="GO:0051301">
    <property type="term" value="P:cell division"/>
    <property type="evidence" value="ECO:0007669"/>
    <property type="project" value="UniProtKB-KW"/>
</dbReference>
<evidence type="ECO:0000256" key="15">
    <source>
        <dbReference type="ARBA" id="ARBA00049902"/>
    </source>
</evidence>
<evidence type="ECO:0000256" key="6">
    <source>
        <dbReference type="ARBA" id="ARBA00022984"/>
    </source>
</evidence>
<proteinExistence type="inferred from homology"/>
<keyword evidence="6" id="KW-0573">Peptidoglycan synthesis</keyword>
<keyword evidence="4 16" id="KW-0812">Transmembrane</keyword>
<dbReference type="GO" id="GO:0008955">
    <property type="term" value="F:peptidoglycan glycosyltransferase activity"/>
    <property type="evidence" value="ECO:0007669"/>
    <property type="project" value="UniProtKB-EC"/>
</dbReference>
<evidence type="ECO:0000256" key="8">
    <source>
        <dbReference type="ARBA" id="ARBA00023136"/>
    </source>
</evidence>
<evidence type="ECO:0000256" key="4">
    <source>
        <dbReference type="ARBA" id="ARBA00022692"/>
    </source>
</evidence>
<feature type="transmembrane region" description="Helical" evidence="16">
    <location>
        <begin position="257"/>
        <end position="282"/>
    </location>
</feature>
<evidence type="ECO:0000256" key="16">
    <source>
        <dbReference type="SAM" id="Phobius"/>
    </source>
</evidence>
<dbReference type="EMBL" id="QGGI01000005">
    <property type="protein sequence ID" value="PWJ95449.1"/>
    <property type="molecule type" value="Genomic_DNA"/>
</dbReference>
<feature type="transmembrane region" description="Helical" evidence="16">
    <location>
        <begin position="334"/>
        <end position="358"/>
    </location>
</feature>
<keyword evidence="3" id="KW-0808">Transferase</keyword>
<dbReference type="AlphaFoldDB" id="A0AA45C7K3"/>
<comment type="caution">
    <text evidence="17">The sequence shown here is derived from an EMBL/GenBank/DDBJ whole genome shotgun (WGS) entry which is preliminary data.</text>
</comment>
<feature type="transmembrane region" description="Helical" evidence="16">
    <location>
        <begin position="45"/>
        <end position="65"/>
    </location>
</feature>
<dbReference type="Pfam" id="PF01098">
    <property type="entry name" value="FTSW_RODA_SPOVE"/>
    <property type="match status" value="1"/>
</dbReference>
<dbReference type="PANTHER" id="PTHR30474:SF2">
    <property type="entry name" value="PEPTIDOGLYCAN GLYCOSYLTRANSFERASE FTSW-RELATED"/>
    <property type="match status" value="1"/>
</dbReference>
<gene>
    <name evidence="17" type="ORF">C7380_10576</name>
</gene>
<evidence type="ECO:0000256" key="12">
    <source>
        <dbReference type="ARBA" id="ARBA00041185"/>
    </source>
</evidence>
<keyword evidence="8 16" id="KW-0472">Membrane</keyword>
<evidence type="ECO:0000256" key="7">
    <source>
        <dbReference type="ARBA" id="ARBA00022989"/>
    </source>
</evidence>
<feature type="transmembrane region" description="Helical" evidence="16">
    <location>
        <begin position="115"/>
        <end position="131"/>
    </location>
</feature>
<evidence type="ECO:0000313" key="17">
    <source>
        <dbReference type="EMBL" id="PWJ95449.1"/>
    </source>
</evidence>
<evidence type="ECO:0000256" key="3">
    <source>
        <dbReference type="ARBA" id="ARBA00022679"/>
    </source>
</evidence>
<dbReference type="GO" id="GO:0009252">
    <property type="term" value="P:peptidoglycan biosynthetic process"/>
    <property type="evidence" value="ECO:0007669"/>
    <property type="project" value="UniProtKB-KW"/>
</dbReference>
<name>A0AA45C7K3_9BACT</name>
<reference evidence="17 18" key="1">
    <citation type="submission" date="2018-05" db="EMBL/GenBank/DDBJ databases">
        <title>Genomic Encyclopedia of Type Strains, Phase IV (KMG-IV): sequencing the most valuable type-strain genomes for metagenomic binning, comparative biology and taxonomic classification.</title>
        <authorList>
            <person name="Goeker M."/>
        </authorList>
    </citation>
    <scope>NUCLEOTIDE SEQUENCE [LARGE SCALE GENOMIC DNA]</scope>
    <source>
        <strain evidence="17 18">DSM 24906</strain>
    </source>
</reference>
<dbReference type="InterPro" id="IPR001182">
    <property type="entry name" value="FtsW/RodA"/>
</dbReference>
<accession>A0AA45C7K3</accession>
<comment type="catalytic activity">
    <reaction evidence="15">
        <text>[GlcNAc-(1-&gt;4)-Mur2Ac(oyl-L-Ala-gamma-D-Glu-L-Lys-D-Ala-D-Ala)](n)-di-trans,octa-cis-undecaprenyl diphosphate + beta-D-GlcNAc-(1-&gt;4)-Mur2Ac(oyl-L-Ala-gamma-D-Glu-L-Lys-D-Ala-D-Ala)-di-trans,octa-cis-undecaprenyl diphosphate = [GlcNAc-(1-&gt;4)-Mur2Ac(oyl-L-Ala-gamma-D-Glu-L-Lys-D-Ala-D-Ala)](n+1)-di-trans,octa-cis-undecaprenyl diphosphate + di-trans,octa-cis-undecaprenyl diphosphate + H(+)</text>
        <dbReference type="Rhea" id="RHEA:23708"/>
        <dbReference type="Rhea" id="RHEA-COMP:9602"/>
        <dbReference type="Rhea" id="RHEA-COMP:9603"/>
        <dbReference type="ChEBI" id="CHEBI:15378"/>
        <dbReference type="ChEBI" id="CHEBI:58405"/>
        <dbReference type="ChEBI" id="CHEBI:60033"/>
        <dbReference type="ChEBI" id="CHEBI:78435"/>
        <dbReference type="EC" id="2.4.99.28"/>
    </reaction>
</comment>
<dbReference type="GO" id="GO:0008360">
    <property type="term" value="P:regulation of cell shape"/>
    <property type="evidence" value="ECO:0007669"/>
    <property type="project" value="UniProtKB-KW"/>
</dbReference>
<evidence type="ECO:0000256" key="13">
    <source>
        <dbReference type="ARBA" id="ARBA00041418"/>
    </source>
</evidence>
<feature type="transmembrane region" description="Helical" evidence="16">
    <location>
        <begin position="9"/>
        <end position="33"/>
    </location>
</feature>
<keyword evidence="7 16" id="KW-1133">Transmembrane helix</keyword>
<dbReference type="RefSeq" id="WP_109604359.1">
    <property type="nucleotide sequence ID" value="NZ_JAMHJO010000003.1"/>
</dbReference>
<evidence type="ECO:0000313" key="18">
    <source>
        <dbReference type="Proteomes" id="UP000245921"/>
    </source>
</evidence>
<organism evidence="17 18">
    <name type="scientific">Oceanotoga teriensis</name>
    <dbReference type="NCBI Taxonomy" id="515440"/>
    <lineage>
        <taxon>Bacteria</taxon>
        <taxon>Thermotogati</taxon>
        <taxon>Thermotogota</taxon>
        <taxon>Thermotogae</taxon>
        <taxon>Petrotogales</taxon>
        <taxon>Petrotogaceae</taxon>
        <taxon>Oceanotoga</taxon>
    </lineage>
</organism>
<feature type="transmembrane region" description="Helical" evidence="16">
    <location>
        <begin position="162"/>
        <end position="178"/>
    </location>
</feature>
<feature type="transmembrane region" description="Helical" evidence="16">
    <location>
        <begin position="77"/>
        <end position="103"/>
    </location>
</feature>
<keyword evidence="17" id="KW-0131">Cell cycle</keyword>
<comment type="subcellular location">
    <subcellularLocation>
        <location evidence="1">Membrane</location>
        <topology evidence="1">Multi-pass membrane protein</topology>
    </subcellularLocation>
</comment>
<dbReference type="GO" id="GO:0015648">
    <property type="term" value="F:lipid-linked peptidoglycan transporter activity"/>
    <property type="evidence" value="ECO:0007669"/>
    <property type="project" value="TreeGrafter"/>
</dbReference>
<dbReference type="EC" id="2.4.99.28" evidence="14"/>
<evidence type="ECO:0000256" key="10">
    <source>
        <dbReference type="ARBA" id="ARBA00033270"/>
    </source>
</evidence>